<organism evidence="2 3">
    <name type="scientific">Zizania palustris</name>
    <name type="common">Northern wild rice</name>
    <dbReference type="NCBI Taxonomy" id="103762"/>
    <lineage>
        <taxon>Eukaryota</taxon>
        <taxon>Viridiplantae</taxon>
        <taxon>Streptophyta</taxon>
        <taxon>Embryophyta</taxon>
        <taxon>Tracheophyta</taxon>
        <taxon>Spermatophyta</taxon>
        <taxon>Magnoliopsida</taxon>
        <taxon>Liliopsida</taxon>
        <taxon>Poales</taxon>
        <taxon>Poaceae</taxon>
        <taxon>BOP clade</taxon>
        <taxon>Oryzoideae</taxon>
        <taxon>Oryzeae</taxon>
        <taxon>Zizaniinae</taxon>
        <taxon>Zizania</taxon>
    </lineage>
</organism>
<dbReference type="AlphaFoldDB" id="A0A8J5ST90"/>
<feature type="compositionally biased region" description="Gly residues" evidence="1">
    <location>
        <begin position="8"/>
        <end position="17"/>
    </location>
</feature>
<evidence type="ECO:0000313" key="3">
    <source>
        <dbReference type="Proteomes" id="UP000729402"/>
    </source>
</evidence>
<comment type="caution">
    <text evidence="2">The sequence shown here is derived from an EMBL/GenBank/DDBJ whole genome shotgun (WGS) entry which is preliminary data.</text>
</comment>
<feature type="compositionally biased region" description="Basic and acidic residues" evidence="1">
    <location>
        <begin position="20"/>
        <end position="36"/>
    </location>
</feature>
<reference evidence="2" key="2">
    <citation type="submission" date="2021-02" db="EMBL/GenBank/DDBJ databases">
        <authorList>
            <person name="Kimball J.A."/>
            <person name="Haas M.W."/>
            <person name="Macchietto M."/>
            <person name="Kono T."/>
            <person name="Duquette J."/>
            <person name="Shao M."/>
        </authorList>
    </citation>
    <scope>NUCLEOTIDE SEQUENCE</scope>
    <source>
        <tissue evidence="2">Fresh leaf tissue</tissue>
    </source>
</reference>
<reference evidence="2" key="1">
    <citation type="journal article" date="2021" name="bioRxiv">
        <title>Whole Genome Assembly and Annotation of Northern Wild Rice, Zizania palustris L., Supports a Whole Genome Duplication in the Zizania Genus.</title>
        <authorList>
            <person name="Haas M."/>
            <person name="Kono T."/>
            <person name="Macchietto M."/>
            <person name="Millas R."/>
            <person name="McGilp L."/>
            <person name="Shao M."/>
            <person name="Duquette J."/>
            <person name="Hirsch C.N."/>
            <person name="Kimball J."/>
        </authorList>
    </citation>
    <scope>NUCLEOTIDE SEQUENCE</scope>
    <source>
        <tissue evidence="2">Fresh leaf tissue</tissue>
    </source>
</reference>
<evidence type="ECO:0000313" key="2">
    <source>
        <dbReference type="EMBL" id="KAG8068738.1"/>
    </source>
</evidence>
<dbReference type="EMBL" id="JAAALK010000284">
    <property type="protein sequence ID" value="KAG8068738.1"/>
    <property type="molecule type" value="Genomic_DNA"/>
</dbReference>
<feature type="region of interest" description="Disordered" evidence="1">
    <location>
        <begin position="1"/>
        <end position="76"/>
    </location>
</feature>
<protein>
    <submittedName>
        <fullName evidence="2">Uncharacterized protein</fullName>
    </submittedName>
</protein>
<keyword evidence="3" id="KW-1185">Reference proteome</keyword>
<sequence length="76" mass="8145">MRQEGGWKHGAGAGGSLGKSCRDDRGGVVDDNGERRHMGHHRSHGQSRRGSGGQRYRGSGSQIRPEFTLRSAAETG</sequence>
<dbReference type="Proteomes" id="UP000729402">
    <property type="component" value="Unassembled WGS sequence"/>
</dbReference>
<proteinExistence type="predicted"/>
<feature type="compositionally biased region" description="Basic residues" evidence="1">
    <location>
        <begin position="37"/>
        <end position="47"/>
    </location>
</feature>
<accession>A0A8J5ST90</accession>
<gene>
    <name evidence="2" type="ORF">GUJ93_ZPchr0005g14283</name>
</gene>
<evidence type="ECO:0000256" key="1">
    <source>
        <dbReference type="SAM" id="MobiDB-lite"/>
    </source>
</evidence>
<name>A0A8J5ST90_ZIZPA</name>